<organism evidence="2 3">
    <name type="scientific">Niallia oryzisoli</name>
    <dbReference type="NCBI Taxonomy" id="1737571"/>
    <lineage>
        <taxon>Bacteria</taxon>
        <taxon>Bacillati</taxon>
        <taxon>Bacillota</taxon>
        <taxon>Bacilli</taxon>
        <taxon>Bacillales</taxon>
        <taxon>Bacillaceae</taxon>
        <taxon>Niallia</taxon>
    </lineage>
</organism>
<keyword evidence="1" id="KW-1133">Transmembrane helix</keyword>
<name>A0ABZ2C7X2_9BACI</name>
<accession>A0ABZ2C7X2</accession>
<dbReference type="Proteomes" id="UP001357223">
    <property type="component" value="Chromosome"/>
</dbReference>
<feature type="transmembrane region" description="Helical" evidence="1">
    <location>
        <begin position="33"/>
        <end position="53"/>
    </location>
</feature>
<dbReference type="InterPro" id="IPR048147">
    <property type="entry name" value="CBO0543-like"/>
</dbReference>
<dbReference type="NCBIfam" id="NF041644">
    <property type="entry name" value="CBO0543_fam"/>
    <property type="match status" value="1"/>
</dbReference>
<dbReference type="RefSeq" id="WP_338448629.1">
    <property type="nucleotide sequence ID" value="NZ_CP137640.1"/>
</dbReference>
<feature type="transmembrane region" description="Helical" evidence="1">
    <location>
        <begin position="104"/>
        <end position="122"/>
    </location>
</feature>
<keyword evidence="1" id="KW-0812">Transmembrane</keyword>
<gene>
    <name evidence="2" type="ORF">R4Z09_20740</name>
</gene>
<protein>
    <submittedName>
        <fullName evidence="2">CBO0543 family protein</fullName>
    </submittedName>
</protein>
<evidence type="ECO:0000313" key="2">
    <source>
        <dbReference type="EMBL" id="WVX79697.1"/>
    </source>
</evidence>
<proteinExistence type="predicted"/>
<evidence type="ECO:0000313" key="3">
    <source>
        <dbReference type="Proteomes" id="UP001357223"/>
    </source>
</evidence>
<feature type="transmembrane region" description="Helical" evidence="1">
    <location>
        <begin position="9"/>
        <end position="27"/>
    </location>
</feature>
<keyword evidence="1" id="KW-0472">Membrane</keyword>
<evidence type="ECO:0000256" key="1">
    <source>
        <dbReference type="SAM" id="Phobius"/>
    </source>
</evidence>
<dbReference type="EMBL" id="CP137640">
    <property type="protein sequence ID" value="WVX79697.1"/>
    <property type="molecule type" value="Genomic_DNA"/>
</dbReference>
<keyword evidence="3" id="KW-1185">Reference proteome</keyword>
<sequence>MASYQKEKNIIISIYILNALLLFKFVPKDKIRHATVIFLFKQVITWFFGLLVVEKKLIEYPYRPFFKKTYKASFCFEYFFYPVLSILFNLYYPEKRNALIKTLYQFIHASMITALEVLILKYSKLIRYKNWKWYWSFMTIWFSNYLSHRFYKWFIKENGTQGQAPWHRAGNLEPPEVT</sequence>
<feature type="transmembrane region" description="Helical" evidence="1">
    <location>
        <begin position="74"/>
        <end position="92"/>
    </location>
</feature>
<reference evidence="2 3" key="1">
    <citation type="submission" date="2023-10" db="EMBL/GenBank/DDBJ databases">
        <title>Niallia locisalis sp.nov. isolated from a salt pond sample.</title>
        <authorList>
            <person name="Li X.-J."/>
            <person name="Dong L."/>
        </authorList>
    </citation>
    <scope>NUCLEOTIDE SEQUENCE [LARGE SCALE GENOMIC DNA]</scope>
    <source>
        <strain evidence="2 3">DSM 29761</strain>
    </source>
</reference>